<evidence type="ECO:0000256" key="7">
    <source>
        <dbReference type="ARBA" id="ARBA00023136"/>
    </source>
</evidence>
<evidence type="ECO:0000313" key="13">
    <source>
        <dbReference type="Proteomes" id="UP000292685"/>
    </source>
</evidence>
<evidence type="ECO:0000256" key="2">
    <source>
        <dbReference type="ARBA" id="ARBA00006214"/>
    </source>
</evidence>
<comment type="caution">
    <text evidence="12">The sequence shown here is derived from an EMBL/GenBank/DDBJ whole genome shotgun (WGS) entry which is preliminary data.</text>
</comment>
<keyword evidence="7 10" id="KW-0472">Membrane</keyword>
<keyword evidence="6" id="KW-0560">Oxidoreductase</keyword>
<accession>A0A4Q8ABB1</accession>
<evidence type="ECO:0000256" key="6">
    <source>
        <dbReference type="ARBA" id="ARBA00023002"/>
    </source>
</evidence>
<evidence type="ECO:0000256" key="5">
    <source>
        <dbReference type="ARBA" id="ARBA00022989"/>
    </source>
</evidence>
<evidence type="ECO:0000256" key="8">
    <source>
        <dbReference type="ARBA" id="ARBA00023157"/>
    </source>
</evidence>
<dbReference type="EMBL" id="SHLA01000001">
    <property type="protein sequence ID" value="RZU61314.1"/>
    <property type="molecule type" value="Genomic_DNA"/>
</dbReference>
<dbReference type="InterPro" id="IPR041714">
    <property type="entry name" value="VKOR_Actinobacteria"/>
</dbReference>
<evidence type="ECO:0000313" key="12">
    <source>
        <dbReference type="EMBL" id="RZU61314.1"/>
    </source>
</evidence>
<keyword evidence="5 10" id="KW-1133">Transmembrane helix</keyword>
<keyword evidence="3 10" id="KW-0812">Transmembrane</keyword>
<feature type="transmembrane region" description="Helical" evidence="10">
    <location>
        <begin position="176"/>
        <end position="201"/>
    </location>
</feature>
<gene>
    <name evidence="12" type="ORF">EV380_0882</name>
</gene>
<dbReference type="SMART" id="SM00756">
    <property type="entry name" value="VKc"/>
    <property type="match status" value="1"/>
</dbReference>
<keyword evidence="9" id="KW-0676">Redox-active center</keyword>
<dbReference type="GO" id="GO:0016020">
    <property type="term" value="C:membrane"/>
    <property type="evidence" value="ECO:0007669"/>
    <property type="project" value="UniProtKB-SubCell"/>
</dbReference>
<evidence type="ECO:0000256" key="3">
    <source>
        <dbReference type="ARBA" id="ARBA00022692"/>
    </source>
</evidence>
<dbReference type="RefSeq" id="WP_130449598.1">
    <property type="nucleotide sequence ID" value="NZ_SHLA01000001.1"/>
</dbReference>
<dbReference type="CDD" id="cd12922">
    <property type="entry name" value="VKOR_5"/>
    <property type="match status" value="1"/>
</dbReference>
<feature type="transmembrane region" description="Helical" evidence="10">
    <location>
        <begin position="132"/>
        <end position="155"/>
    </location>
</feature>
<dbReference type="AlphaFoldDB" id="A0A4Q8ABB1"/>
<comment type="similarity">
    <text evidence="2">Belongs to the VKOR family.</text>
</comment>
<dbReference type="Pfam" id="PF07884">
    <property type="entry name" value="VKOR"/>
    <property type="match status" value="1"/>
</dbReference>
<evidence type="ECO:0000259" key="11">
    <source>
        <dbReference type="SMART" id="SM00756"/>
    </source>
</evidence>
<dbReference type="OrthoDB" id="9783799at2"/>
<proteinExistence type="inferred from homology"/>
<comment type="subcellular location">
    <subcellularLocation>
        <location evidence="1">Membrane</location>
        <topology evidence="1">Multi-pass membrane protein</topology>
    </subcellularLocation>
</comment>
<dbReference type="Gene3D" id="1.20.1440.130">
    <property type="entry name" value="VKOR domain"/>
    <property type="match status" value="1"/>
</dbReference>
<organism evidence="12 13">
    <name type="scientific">Zhihengliuella halotolerans</name>
    <dbReference type="NCBI Taxonomy" id="370736"/>
    <lineage>
        <taxon>Bacteria</taxon>
        <taxon>Bacillati</taxon>
        <taxon>Actinomycetota</taxon>
        <taxon>Actinomycetes</taxon>
        <taxon>Micrococcales</taxon>
        <taxon>Micrococcaceae</taxon>
        <taxon>Zhihengliuella</taxon>
    </lineage>
</organism>
<keyword evidence="4" id="KW-0874">Quinone</keyword>
<dbReference type="InterPro" id="IPR038354">
    <property type="entry name" value="VKOR_sf"/>
</dbReference>
<feature type="transmembrane region" description="Helical" evidence="10">
    <location>
        <begin position="80"/>
        <end position="98"/>
    </location>
</feature>
<dbReference type="GO" id="GO:0048038">
    <property type="term" value="F:quinone binding"/>
    <property type="evidence" value="ECO:0007669"/>
    <property type="project" value="UniProtKB-KW"/>
</dbReference>
<dbReference type="GO" id="GO:0016491">
    <property type="term" value="F:oxidoreductase activity"/>
    <property type="evidence" value="ECO:0007669"/>
    <property type="project" value="UniProtKB-KW"/>
</dbReference>
<feature type="transmembrane region" description="Helical" evidence="10">
    <location>
        <begin position="21"/>
        <end position="39"/>
    </location>
</feature>
<evidence type="ECO:0000256" key="4">
    <source>
        <dbReference type="ARBA" id="ARBA00022719"/>
    </source>
</evidence>
<evidence type="ECO:0000256" key="10">
    <source>
        <dbReference type="SAM" id="Phobius"/>
    </source>
</evidence>
<sequence length="203" mass="22235">MSDTVQAPQTRPSPTEKRFGWFLVATAAVAWIASFVLVLERLELYKNPGHVTSCDINPWVSCGAVMQEWQAALFGFPNPLLGIVGFAVVATIGASLIAGARFPRWYWVATQIGVSFAFVFIVWLWSQALYSIHVLCLYCMVVWAMMIPMFVFTTSRNIVAGVFGASERVRRAVAEWAWVAAAGLLLLAAASVLVSFSGVFFGS</sequence>
<evidence type="ECO:0000256" key="9">
    <source>
        <dbReference type="ARBA" id="ARBA00023284"/>
    </source>
</evidence>
<evidence type="ECO:0000256" key="1">
    <source>
        <dbReference type="ARBA" id="ARBA00004141"/>
    </source>
</evidence>
<dbReference type="Proteomes" id="UP000292685">
    <property type="component" value="Unassembled WGS sequence"/>
</dbReference>
<keyword evidence="8" id="KW-1015">Disulfide bond</keyword>
<feature type="domain" description="Vitamin K epoxide reductase" evidence="11">
    <location>
        <begin position="16"/>
        <end position="157"/>
    </location>
</feature>
<protein>
    <submittedName>
        <fullName evidence="12">Putative membrane protein</fullName>
    </submittedName>
</protein>
<name>A0A4Q8ABB1_9MICC</name>
<keyword evidence="13" id="KW-1185">Reference proteome</keyword>
<feature type="transmembrane region" description="Helical" evidence="10">
    <location>
        <begin position="105"/>
        <end position="126"/>
    </location>
</feature>
<reference evidence="12 13" key="1">
    <citation type="submission" date="2019-02" db="EMBL/GenBank/DDBJ databases">
        <title>Sequencing the genomes of 1000 actinobacteria strains.</title>
        <authorList>
            <person name="Klenk H.-P."/>
        </authorList>
    </citation>
    <scope>NUCLEOTIDE SEQUENCE [LARGE SCALE GENOMIC DNA]</scope>
    <source>
        <strain evidence="12 13">DSM 17364</strain>
    </source>
</reference>
<dbReference type="InterPro" id="IPR012932">
    <property type="entry name" value="VKOR"/>
</dbReference>